<dbReference type="InterPro" id="IPR036390">
    <property type="entry name" value="WH_DNA-bd_sf"/>
</dbReference>
<dbReference type="SUPFAM" id="SSF53850">
    <property type="entry name" value="Periplasmic binding protein-like II"/>
    <property type="match status" value="1"/>
</dbReference>
<evidence type="ECO:0000256" key="3">
    <source>
        <dbReference type="ARBA" id="ARBA00023125"/>
    </source>
</evidence>
<dbReference type="PANTHER" id="PTHR30346">
    <property type="entry name" value="TRANSCRIPTIONAL DUAL REGULATOR HCAR-RELATED"/>
    <property type="match status" value="1"/>
</dbReference>
<dbReference type="InterPro" id="IPR000847">
    <property type="entry name" value="LysR_HTH_N"/>
</dbReference>
<evidence type="ECO:0000256" key="1">
    <source>
        <dbReference type="ARBA" id="ARBA00009437"/>
    </source>
</evidence>
<dbReference type="SUPFAM" id="SSF46785">
    <property type="entry name" value="Winged helix' DNA-binding domain"/>
    <property type="match status" value="1"/>
</dbReference>
<dbReference type="Pfam" id="PF00126">
    <property type="entry name" value="HTH_1"/>
    <property type="match status" value="1"/>
</dbReference>
<dbReference type="GO" id="GO:0032993">
    <property type="term" value="C:protein-DNA complex"/>
    <property type="evidence" value="ECO:0007669"/>
    <property type="project" value="TreeGrafter"/>
</dbReference>
<evidence type="ECO:0000256" key="5">
    <source>
        <dbReference type="ARBA" id="ARBA00054626"/>
    </source>
</evidence>
<gene>
    <name evidence="9" type="ORF">AGR2A_pb10085</name>
</gene>
<dbReference type="Proteomes" id="UP000191933">
    <property type="component" value="Unassembled WGS sequence"/>
</dbReference>
<protein>
    <recommendedName>
        <fullName evidence="6">HTH-type transcriptional regulator TtuA</fullName>
    </recommendedName>
    <alternativeName>
        <fullName evidence="7">Tartrate utilization transcriptional regulator</fullName>
    </alternativeName>
</protein>
<evidence type="ECO:0000256" key="7">
    <source>
        <dbReference type="ARBA" id="ARBA00083243"/>
    </source>
</evidence>
<comment type="caution">
    <text evidence="9">The sequence shown here is derived from an EMBL/GenBank/DDBJ whole genome shotgun (WGS) entry which is preliminary data.</text>
</comment>
<evidence type="ECO:0000256" key="6">
    <source>
        <dbReference type="ARBA" id="ARBA00067332"/>
    </source>
</evidence>
<sequence length="219" mass="23775">MRIRQLESFVCICELGSITKAAAALNIVQPALGAQISSLEEELGVQLLERGRRGVVVTPAGAYFLGEARRLLEDVAGVKKTLRSFAPNEKEHLSIGLTSSLSSVLAGALAQQFGRLFPTVSVHLVEDMSHLLGERVASRELDIALAYNVPDHKALQSRPLLKESIFFIASPKSPFGTDAPIDMVDLAQATFVIPSDKGQIINLLKEAMNLYHLPLNIAY</sequence>
<dbReference type="AlphaFoldDB" id="A0A9W5B817"/>
<dbReference type="Pfam" id="PF03466">
    <property type="entry name" value="LysR_substrate"/>
    <property type="match status" value="1"/>
</dbReference>
<evidence type="ECO:0000259" key="8">
    <source>
        <dbReference type="PROSITE" id="PS50931"/>
    </source>
</evidence>
<dbReference type="GO" id="GO:0003700">
    <property type="term" value="F:DNA-binding transcription factor activity"/>
    <property type="evidence" value="ECO:0007669"/>
    <property type="project" value="InterPro"/>
</dbReference>
<feature type="domain" description="HTH lysR-type" evidence="8">
    <location>
        <begin position="1"/>
        <end position="58"/>
    </location>
</feature>
<dbReference type="EMBL" id="FBVY01000047">
    <property type="protein sequence ID" value="CUX03278.1"/>
    <property type="molecule type" value="Genomic_DNA"/>
</dbReference>
<reference evidence="9 10" key="1">
    <citation type="submission" date="2016-01" db="EMBL/GenBank/DDBJ databases">
        <authorList>
            <person name="Regsiter A."/>
            <person name="william w."/>
        </authorList>
    </citation>
    <scope>NUCLEOTIDE SEQUENCE [LARGE SCALE GENOMIC DNA]</scope>
    <source>
        <strain evidence="9 10">CFBP 5494</strain>
    </source>
</reference>
<dbReference type="InterPro" id="IPR036388">
    <property type="entry name" value="WH-like_DNA-bd_sf"/>
</dbReference>
<dbReference type="InterPro" id="IPR005119">
    <property type="entry name" value="LysR_subst-bd"/>
</dbReference>
<dbReference type="FunFam" id="1.10.10.10:FF:000001">
    <property type="entry name" value="LysR family transcriptional regulator"/>
    <property type="match status" value="1"/>
</dbReference>
<evidence type="ECO:0000256" key="2">
    <source>
        <dbReference type="ARBA" id="ARBA00023015"/>
    </source>
</evidence>
<organism evidence="9 10">
    <name type="scientific">Agrobacterium genomosp. 2 str. CFBP 5494</name>
    <dbReference type="NCBI Taxonomy" id="1183436"/>
    <lineage>
        <taxon>Bacteria</taxon>
        <taxon>Pseudomonadati</taxon>
        <taxon>Pseudomonadota</taxon>
        <taxon>Alphaproteobacteria</taxon>
        <taxon>Hyphomicrobiales</taxon>
        <taxon>Rhizobiaceae</taxon>
        <taxon>Rhizobium/Agrobacterium group</taxon>
        <taxon>Agrobacterium</taxon>
        <taxon>Agrobacterium tumefaciens complex</taxon>
    </lineage>
</organism>
<dbReference type="Gene3D" id="3.40.190.290">
    <property type="match status" value="1"/>
</dbReference>
<dbReference type="GO" id="GO:0003677">
    <property type="term" value="F:DNA binding"/>
    <property type="evidence" value="ECO:0007669"/>
    <property type="project" value="UniProtKB-KW"/>
</dbReference>
<comment type="function">
    <text evidence="5">Transcriptional regulator of the ttuABCDE tartrate utilization operon.</text>
</comment>
<dbReference type="PROSITE" id="PS50931">
    <property type="entry name" value="HTH_LYSR"/>
    <property type="match status" value="1"/>
</dbReference>
<keyword evidence="4" id="KW-0804">Transcription</keyword>
<proteinExistence type="inferred from homology"/>
<keyword evidence="3" id="KW-0238">DNA-binding</keyword>
<comment type="similarity">
    <text evidence="1">Belongs to the LysR transcriptional regulatory family.</text>
</comment>
<dbReference type="Gene3D" id="1.10.10.10">
    <property type="entry name" value="Winged helix-like DNA-binding domain superfamily/Winged helix DNA-binding domain"/>
    <property type="match status" value="1"/>
</dbReference>
<dbReference type="PANTHER" id="PTHR30346:SF9">
    <property type="entry name" value="LYSR FAMILY TRANSCRIPTIONAL REGULATOR"/>
    <property type="match status" value="1"/>
</dbReference>
<evidence type="ECO:0000256" key="4">
    <source>
        <dbReference type="ARBA" id="ARBA00023163"/>
    </source>
</evidence>
<accession>A0A9W5B817</accession>
<evidence type="ECO:0000313" key="10">
    <source>
        <dbReference type="Proteomes" id="UP000191933"/>
    </source>
</evidence>
<keyword evidence="2" id="KW-0805">Transcription regulation</keyword>
<name>A0A9W5B817_9HYPH</name>
<keyword evidence="10" id="KW-1185">Reference proteome</keyword>
<dbReference type="PRINTS" id="PR00039">
    <property type="entry name" value="HTHLYSR"/>
</dbReference>
<evidence type="ECO:0000313" key="9">
    <source>
        <dbReference type="EMBL" id="CUX03278.1"/>
    </source>
</evidence>